<dbReference type="InterPro" id="IPR021025">
    <property type="entry name" value="Fanconi_anaemia_gr_E_prot_C"/>
</dbReference>
<evidence type="ECO:0000313" key="4">
    <source>
        <dbReference type="Proteomes" id="UP001046870"/>
    </source>
</evidence>
<evidence type="ECO:0000256" key="1">
    <source>
        <dbReference type="SAM" id="MobiDB-lite"/>
    </source>
</evidence>
<protein>
    <recommendedName>
        <fullName evidence="2">Fanconi Anaemia group E protein C-terminal domain-containing protein</fullName>
    </recommendedName>
</protein>
<dbReference type="Gene3D" id="1.25.40.480">
    <property type="match status" value="1"/>
</dbReference>
<dbReference type="Proteomes" id="UP001046870">
    <property type="component" value="Chromosome 8"/>
</dbReference>
<name>A0A9D3Q507_MEGAT</name>
<dbReference type="InterPro" id="IPR039685">
    <property type="entry name" value="FANCE"/>
</dbReference>
<evidence type="ECO:0000259" key="2">
    <source>
        <dbReference type="Pfam" id="PF11510"/>
    </source>
</evidence>
<feature type="region of interest" description="Disordered" evidence="1">
    <location>
        <begin position="200"/>
        <end position="261"/>
    </location>
</feature>
<feature type="domain" description="Fanconi Anaemia group E protein C-terminal" evidence="2">
    <location>
        <begin position="298"/>
        <end position="526"/>
    </location>
</feature>
<comment type="caution">
    <text evidence="3">The sequence shown here is derived from an EMBL/GenBank/DDBJ whole genome shotgun (WGS) entry which is preliminary data.</text>
</comment>
<dbReference type="GO" id="GO:0036297">
    <property type="term" value="P:interstrand cross-link repair"/>
    <property type="evidence" value="ECO:0007669"/>
    <property type="project" value="InterPro"/>
</dbReference>
<dbReference type="OrthoDB" id="2449818at2759"/>
<dbReference type="PANTHER" id="PTHR32094:SF5">
    <property type="entry name" value="FANCONI ANEMIA GROUP E PROTEIN"/>
    <property type="match status" value="1"/>
</dbReference>
<dbReference type="CDD" id="cd07439">
    <property type="entry name" value="FANCE_c-term"/>
    <property type="match status" value="1"/>
</dbReference>
<organism evidence="3 4">
    <name type="scientific">Megalops atlanticus</name>
    <name type="common">Tarpon</name>
    <name type="synonym">Clupea gigantea</name>
    <dbReference type="NCBI Taxonomy" id="7932"/>
    <lineage>
        <taxon>Eukaryota</taxon>
        <taxon>Metazoa</taxon>
        <taxon>Chordata</taxon>
        <taxon>Craniata</taxon>
        <taxon>Vertebrata</taxon>
        <taxon>Euteleostomi</taxon>
        <taxon>Actinopterygii</taxon>
        <taxon>Neopterygii</taxon>
        <taxon>Teleostei</taxon>
        <taxon>Elopiformes</taxon>
        <taxon>Megalopidae</taxon>
        <taxon>Megalops</taxon>
    </lineage>
</organism>
<gene>
    <name evidence="3" type="ORF">MATL_G00109770</name>
</gene>
<keyword evidence="4" id="KW-1185">Reference proteome</keyword>
<dbReference type="PANTHER" id="PTHR32094">
    <property type="entry name" value="FANCONI ANEMIA GROUP E PROTEIN"/>
    <property type="match status" value="1"/>
</dbReference>
<dbReference type="Pfam" id="PF11510">
    <property type="entry name" value="FA_FANCE"/>
    <property type="match status" value="1"/>
</dbReference>
<sequence length="529" mass="59332">MDTDSLLRRFDGRSRLLLQSLLLLSGSAVRRALWVFHRQRRSEPDLFLHTCFDTLCQDEPRLDGDTLKLTLKPLVCLFPVVFKRNLLSFLHLAHTELPRPALTRLLDCLSQDPSQDYWMQALLGQLRQDLRQKDPINNPLLTPQCRERLGELCDILRADNGARAEERVSWFRRFVSDPPQNSVEPLAVLDPPLNGAELLSGEVQRKRKNEDADANVDGEEAGSQSKRRRMDWGNEGLLSSKDEDLEMGGSHLHGDTENLPTVDTVEPQQLSPVGSAGTLPEHIKASISQIKELLETEWERGSSSVLQVLNECDPHQVELFCNILHLSELPEQILPQFCTSLLDVSPDLSYSTAANIIGTLFLQKILSLSEPASRCLVTATTSLCSRYPRAMCSSLIGPVMEAGHIDSVRAELLCKLIEACLEPHHQLLVFGQVLAVPWSEDMLSVIHTLLESKLELSEETFSLFITQLSQQAPHFSNSMRFSKMMLTVLTKYQSHVNAAHTHALSSCLAQNHTFLKKSLQAALKRISTS</sequence>
<accession>A0A9D3Q507</accession>
<evidence type="ECO:0000313" key="3">
    <source>
        <dbReference type="EMBL" id="KAG7472543.1"/>
    </source>
</evidence>
<reference evidence="3" key="1">
    <citation type="submission" date="2021-01" db="EMBL/GenBank/DDBJ databases">
        <authorList>
            <person name="Zahm M."/>
            <person name="Roques C."/>
            <person name="Cabau C."/>
            <person name="Klopp C."/>
            <person name="Donnadieu C."/>
            <person name="Jouanno E."/>
            <person name="Lampietro C."/>
            <person name="Louis A."/>
            <person name="Herpin A."/>
            <person name="Echchiki A."/>
            <person name="Berthelot C."/>
            <person name="Parey E."/>
            <person name="Roest-Crollius H."/>
            <person name="Braasch I."/>
            <person name="Postlethwait J."/>
            <person name="Bobe J."/>
            <person name="Montfort J."/>
            <person name="Bouchez O."/>
            <person name="Begum T."/>
            <person name="Mejri S."/>
            <person name="Adams A."/>
            <person name="Chen W.-J."/>
            <person name="Guiguen Y."/>
        </authorList>
    </citation>
    <scope>NUCLEOTIDE SEQUENCE</scope>
    <source>
        <strain evidence="3">YG-15Mar2019-1</strain>
        <tissue evidence="3">Brain</tissue>
    </source>
</reference>
<dbReference type="AlphaFoldDB" id="A0A9D3Q507"/>
<dbReference type="GO" id="GO:0043240">
    <property type="term" value="C:Fanconi anaemia nuclear complex"/>
    <property type="evidence" value="ECO:0007669"/>
    <property type="project" value="InterPro"/>
</dbReference>
<proteinExistence type="predicted"/>
<dbReference type="EMBL" id="JAFDVH010000008">
    <property type="protein sequence ID" value="KAG7472543.1"/>
    <property type="molecule type" value="Genomic_DNA"/>
</dbReference>